<dbReference type="Proteomes" id="UP000319716">
    <property type="component" value="Unassembled WGS sequence"/>
</dbReference>
<dbReference type="EMBL" id="BEXB01000007">
    <property type="protein sequence ID" value="GAY75676.1"/>
    <property type="molecule type" value="Genomic_DNA"/>
</dbReference>
<proteinExistence type="predicted"/>
<name>A0A4Y1Z9J3_9BACL</name>
<evidence type="ECO:0000313" key="1">
    <source>
        <dbReference type="EMBL" id="GAY75676.1"/>
    </source>
</evidence>
<sequence length="63" mass="6913">MGVCVQDRLGRIGKRHTTTRSSSRCASGKRAAGVSFVHKVMNKARMEGGSKDRALFARFFLSP</sequence>
<dbReference type="AlphaFoldDB" id="A0A4Y1Z9J3"/>
<reference evidence="1 2" key="1">
    <citation type="submission" date="2017-11" db="EMBL/GenBank/DDBJ databases">
        <title>Draft Genome Sequence of Sporolactobacillus inulinus NBRC 111894 Isolated from Koso, a Japanese Sugar-Vegetable Fermented Beverage.</title>
        <authorList>
            <person name="Chiou T.Y."/>
            <person name="Oshima K."/>
            <person name="Suda W."/>
            <person name="Hattori M."/>
            <person name="Takahashi T."/>
        </authorList>
    </citation>
    <scope>NUCLEOTIDE SEQUENCE [LARGE SCALE GENOMIC DNA]</scope>
    <source>
        <strain evidence="1 2">NBRC111894</strain>
    </source>
</reference>
<gene>
    <name evidence="1" type="ORF">NBRC111894_1230</name>
</gene>
<accession>A0A4Y1Z9J3</accession>
<evidence type="ECO:0000313" key="2">
    <source>
        <dbReference type="Proteomes" id="UP000319716"/>
    </source>
</evidence>
<comment type="caution">
    <text evidence="1">The sequence shown here is derived from an EMBL/GenBank/DDBJ whole genome shotgun (WGS) entry which is preliminary data.</text>
</comment>
<protein>
    <submittedName>
        <fullName evidence="1">Uncharacterized protein</fullName>
    </submittedName>
</protein>
<organism evidence="1 2">
    <name type="scientific">Sporolactobacillus inulinus</name>
    <dbReference type="NCBI Taxonomy" id="2078"/>
    <lineage>
        <taxon>Bacteria</taxon>
        <taxon>Bacillati</taxon>
        <taxon>Bacillota</taxon>
        <taxon>Bacilli</taxon>
        <taxon>Bacillales</taxon>
        <taxon>Sporolactobacillaceae</taxon>
        <taxon>Sporolactobacillus</taxon>
    </lineage>
</organism>